<reference evidence="4 5" key="1">
    <citation type="submission" date="2020-08" db="EMBL/GenBank/DDBJ databases">
        <title>Winkia gen. nov., sp. nov., isolated from faeces of the Anser albifrons in China.</title>
        <authorList>
            <person name="Liu Q."/>
        </authorList>
    </citation>
    <scope>NUCLEOTIDE SEQUENCE [LARGE SCALE GENOMIC DNA]</scope>
    <source>
        <strain evidence="4 5">C62</strain>
    </source>
</reference>
<dbReference type="InterPro" id="IPR018321">
    <property type="entry name" value="Glucosamine6P_isomerase_CS"/>
</dbReference>
<keyword evidence="1" id="KW-0378">Hydrolase</keyword>
<dbReference type="CDD" id="cd01399">
    <property type="entry name" value="GlcN6P_deaminase"/>
    <property type="match status" value="1"/>
</dbReference>
<evidence type="ECO:0000256" key="2">
    <source>
        <dbReference type="ARBA" id="ARBA00023277"/>
    </source>
</evidence>
<dbReference type="GO" id="GO:0004342">
    <property type="term" value="F:glucosamine-6-phosphate deaminase activity"/>
    <property type="evidence" value="ECO:0007669"/>
    <property type="project" value="InterPro"/>
</dbReference>
<protein>
    <submittedName>
        <fullName evidence="4">Glucosamine-6-phosphate deaminase</fullName>
    </submittedName>
</protein>
<dbReference type="InterPro" id="IPR006148">
    <property type="entry name" value="Glc/Gal-6P_isomerase"/>
</dbReference>
<sequence>MRIGIFATADEVADQAAALIIRAHARPDFVLGVATGGTPIPLYERLRAAHSAGRFDLSHARAFALDEYIGIAADHPERYRNFLCHHLIEADEGTGLRESHLHTPDALAEDPYQAAADYDQAIRDSGGVDIQILGIGADGHIGFNEPGGSLTSRTNVGVLTARTRQDNARFFDDDLSQVPTQCVTQGLGTIMEARHLLLLATGAGKAEAVAHLVEGAVSARWPATITQMHPHTTVLVDEAAAARLELADFYRAQWEAEAASEQPLR</sequence>
<dbReference type="Gene3D" id="3.40.50.1360">
    <property type="match status" value="1"/>
</dbReference>
<dbReference type="GO" id="GO:0042802">
    <property type="term" value="F:identical protein binding"/>
    <property type="evidence" value="ECO:0007669"/>
    <property type="project" value="TreeGrafter"/>
</dbReference>
<comment type="caution">
    <text evidence="4">The sequence shown here is derived from an EMBL/GenBank/DDBJ whole genome shotgun (WGS) entry which is preliminary data.</text>
</comment>
<dbReference type="Proteomes" id="UP000627538">
    <property type="component" value="Unassembled WGS sequence"/>
</dbReference>
<proteinExistence type="predicted"/>
<dbReference type="InterPro" id="IPR037171">
    <property type="entry name" value="NagB/RpiA_transferase-like"/>
</dbReference>
<dbReference type="RefSeq" id="WP_191071417.1">
    <property type="nucleotide sequence ID" value="NZ_CP060506.1"/>
</dbReference>
<dbReference type="SUPFAM" id="SSF100950">
    <property type="entry name" value="NagB/RpiA/CoA transferase-like"/>
    <property type="match status" value="1"/>
</dbReference>
<evidence type="ECO:0000313" key="5">
    <source>
        <dbReference type="Proteomes" id="UP000627538"/>
    </source>
</evidence>
<gene>
    <name evidence="4" type="ORF">H8R10_03860</name>
</gene>
<dbReference type="GO" id="GO:0006043">
    <property type="term" value="P:glucosamine catabolic process"/>
    <property type="evidence" value="ECO:0007669"/>
    <property type="project" value="TreeGrafter"/>
</dbReference>
<accession>A0A8I0GBZ1</accession>
<dbReference type="GO" id="GO:0006046">
    <property type="term" value="P:N-acetylglucosamine catabolic process"/>
    <property type="evidence" value="ECO:0007669"/>
    <property type="project" value="TreeGrafter"/>
</dbReference>
<keyword evidence="5" id="KW-1185">Reference proteome</keyword>
<keyword evidence="2" id="KW-0119">Carbohydrate metabolism</keyword>
<dbReference type="GO" id="GO:0005975">
    <property type="term" value="P:carbohydrate metabolic process"/>
    <property type="evidence" value="ECO:0007669"/>
    <property type="project" value="InterPro"/>
</dbReference>
<name>A0A8I0GBZ1_9ACTO</name>
<dbReference type="Pfam" id="PF01182">
    <property type="entry name" value="Glucosamine_iso"/>
    <property type="match status" value="1"/>
</dbReference>
<organism evidence="4 5">
    <name type="scientific">Nanchangia anserum</name>
    <dbReference type="NCBI Taxonomy" id="2692125"/>
    <lineage>
        <taxon>Bacteria</taxon>
        <taxon>Bacillati</taxon>
        <taxon>Actinomycetota</taxon>
        <taxon>Actinomycetes</taxon>
        <taxon>Actinomycetales</taxon>
        <taxon>Actinomycetaceae</taxon>
        <taxon>Nanchangia</taxon>
    </lineage>
</organism>
<dbReference type="GO" id="GO:0005737">
    <property type="term" value="C:cytoplasm"/>
    <property type="evidence" value="ECO:0007669"/>
    <property type="project" value="TreeGrafter"/>
</dbReference>
<feature type="domain" description="Glucosamine/galactosamine-6-phosphate isomerase" evidence="3">
    <location>
        <begin position="8"/>
        <end position="228"/>
    </location>
</feature>
<dbReference type="PANTHER" id="PTHR11280:SF5">
    <property type="entry name" value="GLUCOSAMINE-6-PHOSPHATE ISOMERASE"/>
    <property type="match status" value="1"/>
</dbReference>
<dbReference type="PANTHER" id="PTHR11280">
    <property type="entry name" value="GLUCOSAMINE-6-PHOSPHATE ISOMERASE"/>
    <property type="match status" value="1"/>
</dbReference>
<evidence type="ECO:0000256" key="1">
    <source>
        <dbReference type="ARBA" id="ARBA00022801"/>
    </source>
</evidence>
<dbReference type="GO" id="GO:0019262">
    <property type="term" value="P:N-acetylneuraminate catabolic process"/>
    <property type="evidence" value="ECO:0007669"/>
    <property type="project" value="TreeGrafter"/>
</dbReference>
<dbReference type="InterPro" id="IPR004547">
    <property type="entry name" value="Glucosamine6P_isomerase"/>
</dbReference>
<evidence type="ECO:0000313" key="4">
    <source>
        <dbReference type="EMBL" id="MBD3689365.1"/>
    </source>
</evidence>
<dbReference type="PROSITE" id="PS01161">
    <property type="entry name" value="GLC_GALNAC_ISOMERASE"/>
    <property type="match status" value="1"/>
</dbReference>
<dbReference type="EMBL" id="JACRUO010000001">
    <property type="protein sequence ID" value="MBD3689365.1"/>
    <property type="molecule type" value="Genomic_DNA"/>
</dbReference>
<dbReference type="AlphaFoldDB" id="A0A8I0GBZ1"/>
<evidence type="ECO:0000259" key="3">
    <source>
        <dbReference type="Pfam" id="PF01182"/>
    </source>
</evidence>